<organism evidence="1">
    <name type="scientific">Pseudomonas peradeniyensis</name>
    <dbReference type="NCBI Taxonomy" id="2745488"/>
    <lineage>
        <taxon>Bacteria</taxon>
        <taxon>Pseudomonadati</taxon>
        <taxon>Pseudomonadota</taxon>
        <taxon>Gammaproteobacteria</taxon>
        <taxon>Pseudomonadales</taxon>
        <taxon>Pseudomonadaceae</taxon>
        <taxon>Pseudomonas</taxon>
    </lineage>
</organism>
<name>A0A923G557_9PSED</name>
<reference evidence="1" key="2">
    <citation type="submission" date="2020-07" db="EMBL/GenBank/DDBJ databases">
        <authorList>
            <person name="Lood C."/>
            <person name="Girard L."/>
        </authorList>
    </citation>
    <scope>NUCLEOTIDE SEQUENCE</scope>
    <source>
        <strain evidence="1">BW13M1</strain>
    </source>
</reference>
<dbReference type="EMBL" id="JABWRJ010000001">
    <property type="protein sequence ID" value="MBC3444361.1"/>
    <property type="molecule type" value="Genomic_DNA"/>
</dbReference>
<sequence length="258" mass="28982">MAANLFAGRGMGSTTVALPPHCNSSMKDVATRTARAVKPDMNIYFVSNAQTPWGDWGEVLAYGMIAWDEDTDIDSIERTGPYTPPAYIRSGLLVLTEPTKEALEKSGLKGISRFEHLEKTHIVELDWQQWDSAKDISVYLELDGEPESIIESRPHDPQLSARMPAFWCAYVSGKLALRMDESEKSNDPSHYLQVVRADERVDFFKADVHGGYFVSERAKNWLEQHCLGAFQFALIPPQSELDNYKQLPHKANKSSCGK</sequence>
<gene>
    <name evidence="1" type="ORF">HU751_01160</name>
</gene>
<dbReference type="RefSeq" id="WP_186731812.1">
    <property type="nucleotide sequence ID" value="NZ_JABWRJ020000003.1"/>
</dbReference>
<proteinExistence type="predicted"/>
<dbReference type="AlphaFoldDB" id="A0A923G557"/>
<reference evidence="1" key="1">
    <citation type="journal article" date="2020" name="Microorganisms">
        <title>Reliable Identification of Environmental Pseudomonas Isolates Using the rpoD Gene.</title>
        <authorList>
            <consortium name="The Broad Institute Genome Sequencing Platform"/>
            <person name="Girard L."/>
            <person name="Lood C."/>
            <person name="Rokni-Zadeh H."/>
            <person name="van Noort V."/>
            <person name="Lavigne R."/>
            <person name="De Mot R."/>
        </authorList>
    </citation>
    <scope>NUCLEOTIDE SEQUENCE</scope>
    <source>
        <strain evidence="1">BW13M1</strain>
    </source>
</reference>
<protein>
    <submittedName>
        <fullName evidence="1">Uncharacterized protein</fullName>
    </submittedName>
</protein>
<comment type="caution">
    <text evidence="1">The sequence shown here is derived from an EMBL/GenBank/DDBJ whole genome shotgun (WGS) entry which is preliminary data.</text>
</comment>
<accession>A0A923G557</accession>
<evidence type="ECO:0000313" key="1">
    <source>
        <dbReference type="EMBL" id="MBC3444361.1"/>
    </source>
</evidence>